<dbReference type="EMBL" id="MU859158">
    <property type="protein sequence ID" value="KAK3951075.1"/>
    <property type="molecule type" value="Genomic_DNA"/>
</dbReference>
<protein>
    <submittedName>
        <fullName evidence="1">Uncharacterized protein</fullName>
    </submittedName>
</protein>
<organism evidence="1 2">
    <name type="scientific">Pseudoneurospora amorphoporcata</name>
    <dbReference type="NCBI Taxonomy" id="241081"/>
    <lineage>
        <taxon>Eukaryota</taxon>
        <taxon>Fungi</taxon>
        <taxon>Dikarya</taxon>
        <taxon>Ascomycota</taxon>
        <taxon>Pezizomycotina</taxon>
        <taxon>Sordariomycetes</taxon>
        <taxon>Sordariomycetidae</taxon>
        <taxon>Sordariales</taxon>
        <taxon>Sordariaceae</taxon>
        <taxon>Pseudoneurospora</taxon>
    </lineage>
</organism>
<comment type="caution">
    <text evidence="1">The sequence shown here is derived from an EMBL/GenBank/DDBJ whole genome shotgun (WGS) entry which is preliminary data.</text>
</comment>
<keyword evidence="2" id="KW-1185">Reference proteome</keyword>
<accession>A0AAN6NSK7</accession>
<reference evidence="1" key="2">
    <citation type="submission" date="2023-06" db="EMBL/GenBank/DDBJ databases">
        <authorList>
            <consortium name="Lawrence Berkeley National Laboratory"/>
            <person name="Mondo S.J."/>
            <person name="Hensen N."/>
            <person name="Bonometti L."/>
            <person name="Westerberg I."/>
            <person name="Brannstrom I.O."/>
            <person name="Guillou S."/>
            <person name="Cros-Aarteil S."/>
            <person name="Calhoun S."/>
            <person name="Haridas S."/>
            <person name="Kuo A."/>
            <person name="Pangilinan J."/>
            <person name="Riley R."/>
            <person name="Labutti K."/>
            <person name="Andreopoulos B."/>
            <person name="Lipzen A."/>
            <person name="Chen C."/>
            <person name="Yanf M."/>
            <person name="Daum C."/>
            <person name="Ng V."/>
            <person name="Clum A."/>
            <person name="Steindorff A."/>
            <person name="Ohm R."/>
            <person name="Martin F."/>
            <person name="Silar P."/>
            <person name="Natvig D."/>
            <person name="Lalanne C."/>
            <person name="Gautier V."/>
            <person name="Ament-Velasquez S.L."/>
            <person name="Kruys A."/>
            <person name="Hutchinson M.I."/>
            <person name="Powell A.J."/>
            <person name="Barry K."/>
            <person name="Miller A.N."/>
            <person name="Grigoriev I.V."/>
            <person name="Debuchy R."/>
            <person name="Gladieux P."/>
            <person name="Thoren M.H."/>
            <person name="Johannesson H."/>
        </authorList>
    </citation>
    <scope>NUCLEOTIDE SEQUENCE</scope>
    <source>
        <strain evidence="1">CBS 626.80</strain>
    </source>
</reference>
<evidence type="ECO:0000313" key="2">
    <source>
        <dbReference type="Proteomes" id="UP001303222"/>
    </source>
</evidence>
<proteinExistence type="predicted"/>
<name>A0AAN6NSK7_9PEZI</name>
<dbReference type="Proteomes" id="UP001303222">
    <property type="component" value="Unassembled WGS sequence"/>
</dbReference>
<sequence>MAEFPCFCAFCCNSLKSSRDSKPTIHYVVPSSPRDQFSYPRPASSYPTLVGKESRTCSVKRLSKFDLSHHLRHLTLYSLQM</sequence>
<gene>
    <name evidence="1" type="ORF">QBC32DRAFT_215933</name>
</gene>
<dbReference type="AlphaFoldDB" id="A0AAN6NSK7"/>
<reference evidence="1" key="1">
    <citation type="journal article" date="2023" name="Mol. Phylogenet. Evol.">
        <title>Genome-scale phylogeny and comparative genomics of the fungal order Sordariales.</title>
        <authorList>
            <person name="Hensen N."/>
            <person name="Bonometti L."/>
            <person name="Westerberg I."/>
            <person name="Brannstrom I.O."/>
            <person name="Guillou S."/>
            <person name="Cros-Aarteil S."/>
            <person name="Calhoun S."/>
            <person name="Haridas S."/>
            <person name="Kuo A."/>
            <person name="Mondo S."/>
            <person name="Pangilinan J."/>
            <person name="Riley R."/>
            <person name="LaButti K."/>
            <person name="Andreopoulos B."/>
            <person name="Lipzen A."/>
            <person name="Chen C."/>
            <person name="Yan M."/>
            <person name="Daum C."/>
            <person name="Ng V."/>
            <person name="Clum A."/>
            <person name="Steindorff A."/>
            <person name="Ohm R.A."/>
            <person name="Martin F."/>
            <person name="Silar P."/>
            <person name="Natvig D.O."/>
            <person name="Lalanne C."/>
            <person name="Gautier V."/>
            <person name="Ament-Velasquez S.L."/>
            <person name="Kruys A."/>
            <person name="Hutchinson M.I."/>
            <person name="Powell A.J."/>
            <person name="Barry K."/>
            <person name="Miller A.N."/>
            <person name="Grigoriev I.V."/>
            <person name="Debuchy R."/>
            <person name="Gladieux P."/>
            <person name="Hiltunen Thoren M."/>
            <person name="Johannesson H."/>
        </authorList>
    </citation>
    <scope>NUCLEOTIDE SEQUENCE</scope>
    <source>
        <strain evidence="1">CBS 626.80</strain>
    </source>
</reference>
<evidence type="ECO:0000313" key="1">
    <source>
        <dbReference type="EMBL" id="KAK3951075.1"/>
    </source>
</evidence>